<accession>A0ABC8EG92</accession>
<dbReference type="Proteomes" id="UP001321763">
    <property type="component" value="Chromosome"/>
</dbReference>
<name>A0ABC8EG92_CLOTA</name>
<evidence type="ECO:0000256" key="5">
    <source>
        <dbReference type="ARBA" id="ARBA00030001"/>
    </source>
</evidence>
<keyword evidence="3" id="KW-0963">Cytoplasm</keyword>
<dbReference type="GO" id="GO:0005737">
    <property type="term" value="C:cytoplasm"/>
    <property type="evidence" value="ECO:0007669"/>
    <property type="project" value="UniProtKB-SubCell"/>
</dbReference>
<gene>
    <name evidence="6" type="ORF">K234311028_14280</name>
</gene>
<keyword evidence="4" id="KW-0051">Antiviral defense</keyword>
<dbReference type="RefSeq" id="WP_317724315.1">
    <property type="nucleotide sequence ID" value="NZ_AP026818.1"/>
</dbReference>
<evidence type="ECO:0000256" key="3">
    <source>
        <dbReference type="ARBA" id="ARBA00022490"/>
    </source>
</evidence>
<dbReference type="Gene3D" id="1.10.520.30">
    <property type="entry name" value="AF1862-like domain"/>
    <property type="match status" value="1"/>
</dbReference>
<evidence type="ECO:0000313" key="7">
    <source>
        <dbReference type="Proteomes" id="UP001321763"/>
    </source>
</evidence>
<sequence length="151" mass="17815">MSNLKNINLDVARFAINCVEYAIDISNKVEPKKYKTLVKKMPTLIQKNGFINTLVFNLSKIDKTYHKEVLKNIVIWNKENLKIKDIKDYKNIFQGTNDEDIEKDLSKLFQNYIKWVTSLEQMEYRLVAKEMIILFSWIKRFADGMIQDGGE</sequence>
<dbReference type="InterPro" id="IPR010160">
    <property type="entry name" value="CRISPR-assoc_prot_Cmr5"/>
</dbReference>
<evidence type="ECO:0000313" key="6">
    <source>
        <dbReference type="EMBL" id="BDR81182.1"/>
    </source>
</evidence>
<evidence type="ECO:0000256" key="1">
    <source>
        <dbReference type="ARBA" id="ARBA00004496"/>
    </source>
</evidence>
<evidence type="ECO:0000256" key="4">
    <source>
        <dbReference type="ARBA" id="ARBA00023118"/>
    </source>
</evidence>
<dbReference type="InterPro" id="IPR023101">
    <property type="entry name" value="AF1862-like_dom_sf"/>
</dbReference>
<evidence type="ECO:0000256" key="2">
    <source>
        <dbReference type="ARBA" id="ARBA00006161"/>
    </source>
</evidence>
<dbReference type="NCBIfam" id="TIGR01881">
    <property type="entry name" value="cas_Cmr5"/>
    <property type="match status" value="1"/>
</dbReference>
<dbReference type="GO" id="GO:0051607">
    <property type="term" value="P:defense response to virus"/>
    <property type="evidence" value="ECO:0007669"/>
    <property type="project" value="UniProtKB-KW"/>
</dbReference>
<protein>
    <recommendedName>
        <fullName evidence="5">CRISPR type III-B/RAMP module-associated protein Cmr5</fullName>
    </recommendedName>
</protein>
<dbReference type="SUPFAM" id="SSF158568">
    <property type="entry name" value="AF1862-like"/>
    <property type="match status" value="1"/>
</dbReference>
<dbReference type="Pfam" id="PF09701">
    <property type="entry name" value="Cas_Cmr5"/>
    <property type="match status" value="1"/>
</dbReference>
<organism evidence="6 7">
    <name type="scientific">Clostridium tetani</name>
    <dbReference type="NCBI Taxonomy" id="1513"/>
    <lineage>
        <taxon>Bacteria</taxon>
        <taxon>Bacillati</taxon>
        <taxon>Bacillota</taxon>
        <taxon>Clostridia</taxon>
        <taxon>Eubacteriales</taxon>
        <taxon>Clostridiaceae</taxon>
        <taxon>Clostridium</taxon>
    </lineage>
</organism>
<dbReference type="AlphaFoldDB" id="A0ABC8EG92"/>
<reference evidence="6 7" key="1">
    <citation type="submission" date="2022-09" db="EMBL/GenBank/DDBJ databases">
        <title>complete genome sequences of Clostridium tetani str. KHSU-234311-028 isolated from soil.</title>
        <authorList>
            <person name="Sekizuka T."/>
            <person name="Shitada C."/>
            <person name="Takahashi M."/>
            <person name="Kuroda M."/>
        </authorList>
    </citation>
    <scope>NUCLEOTIDE SEQUENCE [LARGE SCALE GENOMIC DNA]</scope>
    <source>
        <strain evidence="6 7">KHSU-234311-028</strain>
    </source>
</reference>
<proteinExistence type="inferred from homology"/>
<comment type="subcellular location">
    <subcellularLocation>
        <location evidence="1">Cytoplasm</location>
    </subcellularLocation>
</comment>
<dbReference type="EMBL" id="AP026818">
    <property type="protein sequence ID" value="BDR81182.1"/>
    <property type="molecule type" value="Genomic_DNA"/>
</dbReference>
<comment type="similarity">
    <text evidence="2">Belongs to the CRISPR system Cmr5 family.</text>
</comment>